<keyword evidence="1" id="KW-0812">Transmembrane</keyword>
<name>A0A9Q1CCC5_HOLLE</name>
<protein>
    <submittedName>
        <fullName evidence="2">Uncharacterized protein</fullName>
    </submittedName>
</protein>
<sequence>MVSRLLKIAIFVAILAVLVFFLSQEEYQRPIKRAWRDVQKSEGWKSIKKTWDKGYKKTQQLITKIQQGKLSEDMGTFIDQASQSHLGVGLADLEMYLQKMDSGRAGTVLFVAWLVIGYIFYSMTSTGSAVFVMAVTLLVHSVYGQTWCLYQLCILVGLGMYFISLIANNAVLAAFVVFIIYVFTTLFFFMGSRRGDIYILEEKMDGIHYRTSMVEQRVSRMDKKLDKWMKKKKNQSSSGDE</sequence>
<reference evidence="2" key="1">
    <citation type="submission" date="2021-10" db="EMBL/GenBank/DDBJ databases">
        <title>Tropical sea cucumber genome reveals ecological adaptation and Cuvierian tubules defense mechanism.</title>
        <authorList>
            <person name="Chen T."/>
        </authorList>
    </citation>
    <scope>NUCLEOTIDE SEQUENCE</scope>
    <source>
        <strain evidence="2">Nanhai2018</strain>
        <tissue evidence="2">Muscle</tissue>
    </source>
</reference>
<dbReference type="AlphaFoldDB" id="A0A9Q1CCC5"/>
<accession>A0A9Q1CCC5</accession>
<keyword evidence="1" id="KW-1133">Transmembrane helix</keyword>
<feature type="transmembrane region" description="Helical" evidence="1">
    <location>
        <begin position="172"/>
        <end position="190"/>
    </location>
</feature>
<keyword evidence="1" id="KW-0472">Membrane</keyword>
<evidence type="ECO:0000313" key="3">
    <source>
        <dbReference type="Proteomes" id="UP001152320"/>
    </source>
</evidence>
<evidence type="ECO:0000256" key="1">
    <source>
        <dbReference type="SAM" id="Phobius"/>
    </source>
</evidence>
<organism evidence="2 3">
    <name type="scientific">Holothuria leucospilota</name>
    <name type="common">Black long sea cucumber</name>
    <name type="synonym">Mertensiothuria leucospilota</name>
    <dbReference type="NCBI Taxonomy" id="206669"/>
    <lineage>
        <taxon>Eukaryota</taxon>
        <taxon>Metazoa</taxon>
        <taxon>Echinodermata</taxon>
        <taxon>Eleutherozoa</taxon>
        <taxon>Echinozoa</taxon>
        <taxon>Holothuroidea</taxon>
        <taxon>Aspidochirotacea</taxon>
        <taxon>Aspidochirotida</taxon>
        <taxon>Holothuriidae</taxon>
        <taxon>Holothuria</taxon>
    </lineage>
</organism>
<proteinExistence type="predicted"/>
<dbReference type="EMBL" id="JAIZAY010000004">
    <property type="protein sequence ID" value="KAJ8042731.1"/>
    <property type="molecule type" value="Genomic_DNA"/>
</dbReference>
<feature type="transmembrane region" description="Helical" evidence="1">
    <location>
        <begin position="105"/>
        <end position="121"/>
    </location>
</feature>
<keyword evidence="3" id="KW-1185">Reference proteome</keyword>
<evidence type="ECO:0000313" key="2">
    <source>
        <dbReference type="EMBL" id="KAJ8042731.1"/>
    </source>
</evidence>
<gene>
    <name evidence="2" type="ORF">HOLleu_09573</name>
</gene>
<comment type="caution">
    <text evidence="2">The sequence shown here is derived from an EMBL/GenBank/DDBJ whole genome shotgun (WGS) entry which is preliminary data.</text>
</comment>
<dbReference type="Proteomes" id="UP001152320">
    <property type="component" value="Chromosome 4"/>
</dbReference>
<feature type="transmembrane region" description="Helical" evidence="1">
    <location>
        <begin position="6"/>
        <end position="23"/>
    </location>
</feature>
<feature type="transmembrane region" description="Helical" evidence="1">
    <location>
        <begin position="148"/>
        <end position="166"/>
    </location>
</feature>